<dbReference type="InterPro" id="IPR043128">
    <property type="entry name" value="Rev_trsase/Diguanyl_cyclase"/>
</dbReference>
<dbReference type="AlphaFoldDB" id="W4VCP3"/>
<dbReference type="InterPro" id="IPR001126">
    <property type="entry name" value="UmuC"/>
</dbReference>
<dbReference type="GO" id="GO:0005829">
    <property type="term" value="C:cytosol"/>
    <property type="evidence" value="ECO:0007669"/>
    <property type="project" value="TreeGrafter"/>
</dbReference>
<keyword evidence="4" id="KW-1185">Reference proteome</keyword>
<dbReference type="SUPFAM" id="SSF56672">
    <property type="entry name" value="DNA/RNA polymerases"/>
    <property type="match status" value="1"/>
</dbReference>
<evidence type="ECO:0000256" key="1">
    <source>
        <dbReference type="ARBA" id="ARBA00010945"/>
    </source>
</evidence>
<reference evidence="3" key="1">
    <citation type="journal article" date="2014" name="Genome Announc.">
        <title>Draft Genome Sequence of Clostridium straminisolvens Strain JCM 21531T, Isolated from a Cellulose-Degrading Bacterial Community.</title>
        <authorList>
            <person name="Yuki M."/>
            <person name="Oshima K."/>
            <person name="Suda W."/>
            <person name="Sakamoto M."/>
            <person name="Kitamura K."/>
            <person name="Iida T."/>
            <person name="Hattori M."/>
            <person name="Ohkuma M."/>
        </authorList>
    </citation>
    <scope>NUCLEOTIDE SEQUENCE [LARGE SCALE GENOMIC DNA]</scope>
    <source>
        <strain evidence="3">JCM 21531</strain>
    </source>
</reference>
<dbReference type="PANTHER" id="PTHR11076">
    <property type="entry name" value="DNA REPAIR POLYMERASE UMUC / TRANSFERASE FAMILY MEMBER"/>
    <property type="match status" value="1"/>
</dbReference>
<dbReference type="GO" id="GO:0006281">
    <property type="term" value="P:DNA repair"/>
    <property type="evidence" value="ECO:0007669"/>
    <property type="project" value="InterPro"/>
</dbReference>
<evidence type="ECO:0000313" key="3">
    <source>
        <dbReference type="EMBL" id="GAE90936.1"/>
    </source>
</evidence>
<sequence length="73" mass="8384">MKRVILHCDLNNFYASVECLYNPELRGKPVAVCGSIEDRHGIVLAKNYVAKKYKVRTGETVWEAKSKCPGWLW</sequence>
<dbReference type="InterPro" id="IPR050116">
    <property type="entry name" value="DNA_polymerase-Y"/>
</dbReference>
<evidence type="ECO:0000313" key="4">
    <source>
        <dbReference type="Proteomes" id="UP000019109"/>
    </source>
</evidence>
<dbReference type="PANTHER" id="PTHR11076:SF33">
    <property type="entry name" value="DNA POLYMERASE KAPPA"/>
    <property type="match status" value="1"/>
</dbReference>
<dbReference type="Pfam" id="PF00817">
    <property type="entry name" value="IMS"/>
    <property type="match status" value="1"/>
</dbReference>
<comment type="similarity">
    <text evidence="1">Belongs to the DNA polymerase type-Y family.</text>
</comment>
<dbReference type="Proteomes" id="UP000019109">
    <property type="component" value="Unassembled WGS sequence"/>
</dbReference>
<dbReference type="InterPro" id="IPR043502">
    <property type="entry name" value="DNA/RNA_pol_sf"/>
</dbReference>
<dbReference type="Gene3D" id="3.30.70.270">
    <property type="match status" value="1"/>
</dbReference>
<gene>
    <name evidence="3" type="ORF">JCM21531_4599</name>
</gene>
<dbReference type="PROSITE" id="PS50173">
    <property type="entry name" value="UMUC"/>
    <property type="match status" value="1"/>
</dbReference>
<dbReference type="Gene3D" id="3.40.1170.60">
    <property type="match status" value="1"/>
</dbReference>
<accession>W4VCP3</accession>
<name>W4VCP3_9FIRM</name>
<dbReference type="EMBL" id="BAVR01000113">
    <property type="protein sequence ID" value="GAE90936.1"/>
    <property type="molecule type" value="Genomic_DNA"/>
</dbReference>
<dbReference type="GO" id="GO:0003887">
    <property type="term" value="F:DNA-directed DNA polymerase activity"/>
    <property type="evidence" value="ECO:0007669"/>
    <property type="project" value="TreeGrafter"/>
</dbReference>
<dbReference type="STRING" id="1294263.JCM21531_4599"/>
<dbReference type="GO" id="GO:0042276">
    <property type="term" value="P:error-prone translesion synthesis"/>
    <property type="evidence" value="ECO:0007669"/>
    <property type="project" value="TreeGrafter"/>
</dbReference>
<comment type="caution">
    <text evidence="3">The sequence shown here is derived from an EMBL/GenBank/DDBJ whole genome shotgun (WGS) entry which is preliminary data.</text>
</comment>
<proteinExistence type="inferred from homology"/>
<protein>
    <submittedName>
        <fullName evidence="3">DNA polymerase IV</fullName>
    </submittedName>
</protein>
<organism evidence="3 4">
    <name type="scientific">Acetivibrio straminisolvens JCM 21531</name>
    <dbReference type="NCBI Taxonomy" id="1294263"/>
    <lineage>
        <taxon>Bacteria</taxon>
        <taxon>Bacillati</taxon>
        <taxon>Bacillota</taxon>
        <taxon>Clostridia</taxon>
        <taxon>Eubacteriales</taxon>
        <taxon>Oscillospiraceae</taxon>
        <taxon>Acetivibrio</taxon>
    </lineage>
</organism>
<evidence type="ECO:0000259" key="2">
    <source>
        <dbReference type="PROSITE" id="PS50173"/>
    </source>
</evidence>
<feature type="domain" description="UmuC" evidence="2">
    <location>
        <begin position="5"/>
        <end position="73"/>
    </location>
</feature>
<dbReference type="GO" id="GO:0009432">
    <property type="term" value="P:SOS response"/>
    <property type="evidence" value="ECO:0007669"/>
    <property type="project" value="TreeGrafter"/>
</dbReference>